<dbReference type="PANTHER" id="PTHR23514">
    <property type="entry name" value="BYPASS OF STOP CODON PROTEIN 6"/>
    <property type="match status" value="1"/>
</dbReference>
<evidence type="ECO:0000256" key="4">
    <source>
        <dbReference type="ARBA" id="ARBA00022692"/>
    </source>
</evidence>
<comment type="subcellular location">
    <subcellularLocation>
        <location evidence="1">Endomembrane system</location>
        <topology evidence="1">Multi-pass membrane protein</topology>
    </subcellularLocation>
</comment>
<reference evidence="10" key="1">
    <citation type="submission" date="2016-10" db="EMBL/GenBank/DDBJ databases">
        <authorList>
            <person name="Varghese N."/>
            <person name="Submissions S."/>
        </authorList>
    </citation>
    <scope>NUCLEOTIDE SEQUENCE [LARGE SCALE GENOMIC DNA]</scope>
    <source>
        <strain evidence="10">CGMCC 4.3568</strain>
    </source>
</reference>
<feature type="transmembrane region" description="Helical" evidence="8">
    <location>
        <begin position="152"/>
        <end position="169"/>
    </location>
</feature>
<evidence type="ECO:0000313" key="10">
    <source>
        <dbReference type="Proteomes" id="UP000243799"/>
    </source>
</evidence>
<proteinExistence type="inferred from homology"/>
<feature type="transmembrane region" description="Helical" evidence="8">
    <location>
        <begin position="227"/>
        <end position="245"/>
    </location>
</feature>
<sequence length="390" mass="39307">MADRRRGTTGVFVLFLAIGLLQGGLAVALTRLGSDRWARPDSLPYLLACFSAGSAAGVLVCWLPRRLLPHRILLGGAVVATATGALSIVAAPFALVPAATFVAGAGFGALAVLLNAAAATGGDAVRRTNFGNGLFGIGAVSGPYIASQTSGGSWWALPAVVALVLVLGWPAATRAPVASVAPATDMGTVNRFVLGILLFAAFCYGGVENVAGGLLPQHLGSLEISSVGLYMSCFWGAMAIGRLIAAAVGHRVPPTRLITMAAAGAGGGCLLLAHPATALAGCAVVGLFAGPLLPTLLATLATLGAAPLGTTRLVLLCSLSGAAVFPILADLFRRTVPTHAGVPLAVGILLSLLLLSVLTANGARTAHSVATQRTPSRHASPDREKDVFPR</sequence>
<evidence type="ECO:0008006" key="11">
    <source>
        <dbReference type="Google" id="ProtNLM"/>
    </source>
</evidence>
<feature type="transmembrane region" description="Helical" evidence="8">
    <location>
        <begin position="130"/>
        <end position="146"/>
    </location>
</feature>
<feature type="transmembrane region" description="Helical" evidence="8">
    <location>
        <begin position="189"/>
        <end position="207"/>
    </location>
</feature>
<dbReference type="InterPro" id="IPR051788">
    <property type="entry name" value="MFS_Transporter"/>
</dbReference>
<feature type="transmembrane region" description="Helical" evidence="8">
    <location>
        <begin position="344"/>
        <end position="363"/>
    </location>
</feature>
<evidence type="ECO:0000256" key="8">
    <source>
        <dbReference type="SAM" id="Phobius"/>
    </source>
</evidence>
<accession>A0A1I0WTS5</accession>
<dbReference type="InterPro" id="IPR036259">
    <property type="entry name" value="MFS_trans_sf"/>
</dbReference>
<gene>
    <name evidence="9" type="ORF">SAMN05216266_102206</name>
</gene>
<evidence type="ECO:0000256" key="2">
    <source>
        <dbReference type="ARBA" id="ARBA00008335"/>
    </source>
</evidence>
<dbReference type="Gene3D" id="1.20.1250.20">
    <property type="entry name" value="MFS general substrate transporter like domains"/>
    <property type="match status" value="1"/>
</dbReference>
<feature type="transmembrane region" description="Helical" evidence="8">
    <location>
        <begin position="72"/>
        <end position="95"/>
    </location>
</feature>
<evidence type="ECO:0000256" key="6">
    <source>
        <dbReference type="ARBA" id="ARBA00023136"/>
    </source>
</evidence>
<dbReference type="GO" id="GO:0016020">
    <property type="term" value="C:membrane"/>
    <property type="evidence" value="ECO:0007669"/>
    <property type="project" value="TreeGrafter"/>
</dbReference>
<keyword evidence="6 8" id="KW-0472">Membrane</keyword>
<feature type="transmembrane region" description="Helical" evidence="8">
    <location>
        <begin position="42"/>
        <end position="63"/>
    </location>
</feature>
<dbReference type="GO" id="GO:0012505">
    <property type="term" value="C:endomembrane system"/>
    <property type="evidence" value="ECO:0007669"/>
    <property type="project" value="UniProtKB-SubCell"/>
</dbReference>
<comment type="similarity">
    <text evidence="2">Belongs to the major facilitator superfamily.</text>
</comment>
<name>A0A1I0WTS5_9PSEU</name>
<keyword evidence="4 8" id="KW-0812">Transmembrane</keyword>
<dbReference type="RefSeq" id="WP_091670320.1">
    <property type="nucleotide sequence ID" value="NZ_FOKG01000002.1"/>
</dbReference>
<protein>
    <recommendedName>
        <fullName evidence="11">Fucose permease</fullName>
    </recommendedName>
</protein>
<keyword evidence="3" id="KW-0813">Transport</keyword>
<organism evidence="9 10">
    <name type="scientific">Amycolatopsis marina</name>
    <dbReference type="NCBI Taxonomy" id="490629"/>
    <lineage>
        <taxon>Bacteria</taxon>
        <taxon>Bacillati</taxon>
        <taxon>Actinomycetota</taxon>
        <taxon>Actinomycetes</taxon>
        <taxon>Pseudonocardiales</taxon>
        <taxon>Pseudonocardiaceae</taxon>
        <taxon>Amycolatopsis</taxon>
    </lineage>
</organism>
<keyword evidence="10" id="KW-1185">Reference proteome</keyword>
<evidence type="ECO:0000313" key="9">
    <source>
        <dbReference type="EMBL" id="SFA92135.1"/>
    </source>
</evidence>
<dbReference type="AlphaFoldDB" id="A0A1I0WTS5"/>
<evidence type="ECO:0000256" key="5">
    <source>
        <dbReference type="ARBA" id="ARBA00022989"/>
    </source>
</evidence>
<dbReference type="EMBL" id="FOKG01000002">
    <property type="protein sequence ID" value="SFA92135.1"/>
    <property type="molecule type" value="Genomic_DNA"/>
</dbReference>
<dbReference type="PANTHER" id="PTHR23514:SF3">
    <property type="entry name" value="BYPASS OF STOP CODON PROTEIN 6"/>
    <property type="match status" value="1"/>
</dbReference>
<feature type="region of interest" description="Disordered" evidence="7">
    <location>
        <begin position="368"/>
        <end position="390"/>
    </location>
</feature>
<keyword evidence="5 8" id="KW-1133">Transmembrane helix</keyword>
<feature type="transmembrane region" description="Helical" evidence="8">
    <location>
        <begin position="101"/>
        <end position="118"/>
    </location>
</feature>
<dbReference type="Proteomes" id="UP000243799">
    <property type="component" value="Unassembled WGS sequence"/>
</dbReference>
<evidence type="ECO:0000256" key="1">
    <source>
        <dbReference type="ARBA" id="ARBA00004127"/>
    </source>
</evidence>
<feature type="transmembrane region" description="Helical" evidence="8">
    <location>
        <begin position="313"/>
        <end position="332"/>
    </location>
</feature>
<evidence type="ECO:0000256" key="7">
    <source>
        <dbReference type="SAM" id="MobiDB-lite"/>
    </source>
</evidence>
<dbReference type="OrthoDB" id="9795150at2"/>
<evidence type="ECO:0000256" key="3">
    <source>
        <dbReference type="ARBA" id="ARBA00022448"/>
    </source>
</evidence>
<dbReference type="SUPFAM" id="SSF103473">
    <property type="entry name" value="MFS general substrate transporter"/>
    <property type="match status" value="1"/>
</dbReference>
<feature type="transmembrane region" description="Helical" evidence="8">
    <location>
        <begin position="283"/>
        <end position="306"/>
    </location>
</feature>
<feature type="transmembrane region" description="Helical" evidence="8">
    <location>
        <begin position="257"/>
        <end position="277"/>
    </location>
</feature>
<feature type="compositionally biased region" description="Basic and acidic residues" evidence="7">
    <location>
        <begin position="379"/>
        <end position="390"/>
    </location>
</feature>
<dbReference type="STRING" id="490629.SAMN05216266_102206"/>